<keyword evidence="3" id="KW-0963">Cytoplasm</keyword>
<dbReference type="SUPFAM" id="SSF52540">
    <property type="entry name" value="P-loop containing nucleoside triphosphate hydrolases"/>
    <property type="match status" value="1"/>
</dbReference>
<dbReference type="GO" id="GO:0042995">
    <property type="term" value="C:cell projection"/>
    <property type="evidence" value="ECO:0007669"/>
    <property type="project" value="UniProtKB-SubCell"/>
</dbReference>
<keyword evidence="13" id="KW-0966">Cell projection</keyword>
<dbReference type="InterPro" id="IPR027417">
    <property type="entry name" value="P-loop_NTPase"/>
</dbReference>
<evidence type="ECO:0000313" key="20">
    <source>
        <dbReference type="WBParaSite" id="ACRNAN_scaffold4546.g7134.t1"/>
    </source>
</evidence>
<keyword evidence="8 14" id="KW-0547">Nucleotide-binding</keyword>
<feature type="domain" description="Kinesin motor" evidence="18">
    <location>
        <begin position="9"/>
        <end position="371"/>
    </location>
</feature>
<keyword evidence="4" id="KW-0597">Phosphoprotein</keyword>
<keyword evidence="5" id="KW-0853">WD repeat</keyword>
<dbReference type="GO" id="GO:0007018">
    <property type="term" value="P:microtubule-based movement"/>
    <property type="evidence" value="ECO:0007669"/>
    <property type="project" value="InterPro"/>
</dbReference>
<feature type="coiled-coil region" evidence="16">
    <location>
        <begin position="494"/>
        <end position="521"/>
    </location>
</feature>
<evidence type="ECO:0000256" key="2">
    <source>
        <dbReference type="ARBA" id="ARBA00004316"/>
    </source>
</evidence>
<dbReference type="InterPro" id="IPR036961">
    <property type="entry name" value="Kinesin_motor_dom_sf"/>
</dbReference>
<evidence type="ECO:0000256" key="12">
    <source>
        <dbReference type="ARBA" id="ARBA00023212"/>
    </source>
</evidence>
<evidence type="ECO:0000256" key="11">
    <source>
        <dbReference type="ARBA" id="ARBA00023175"/>
    </source>
</evidence>
<evidence type="ECO:0000256" key="4">
    <source>
        <dbReference type="ARBA" id="ARBA00022553"/>
    </source>
</evidence>
<keyword evidence="9 14" id="KW-0067">ATP-binding</keyword>
<feature type="coiled-coil region" evidence="16">
    <location>
        <begin position="386"/>
        <end position="452"/>
    </location>
</feature>
<dbReference type="PROSITE" id="PS50067">
    <property type="entry name" value="KINESIN_MOTOR_2"/>
    <property type="match status" value="1"/>
</dbReference>
<dbReference type="Pfam" id="PF25764">
    <property type="entry name" value="KIF21A_4th"/>
    <property type="match status" value="1"/>
</dbReference>
<evidence type="ECO:0000256" key="14">
    <source>
        <dbReference type="PROSITE-ProRule" id="PRU00283"/>
    </source>
</evidence>
<dbReference type="InterPro" id="IPR056533">
    <property type="entry name" value="KIF21A/B_hel_1"/>
</dbReference>
<evidence type="ECO:0000256" key="1">
    <source>
        <dbReference type="ARBA" id="ARBA00004245"/>
    </source>
</evidence>
<evidence type="ECO:0000256" key="7">
    <source>
        <dbReference type="ARBA" id="ARBA00022737"/>
    </source>
</evidence>
<dbReference type="PANTHER" id="PTHR47969:SF28">
    <property type="entry name" value="KINESIN-LIKE PROTEIN KIF21B"/>
    <property type="match status" value="1"/>
</dbReference>
<accession>A0A914DWM7</accession>
<dbReference type="PRINTS" id="PR00380">
    <property type="entry name" value="KINESINHEAVY"/>
</dbReference>
<evidence type="ECO:0000256" key="9">
    <source>
        <dbReference type="ARBA" id="ARBA00022840"/>
    </source>
</evidence>
<keyword evidence="7" id="KW-0677">Repeat</keyword>
<evidence type="ECO:0000259" key="18">
    <source>
        <dbReference type="PROSITE" id="PS50067"/>
    </source>
</evidence>
<evidence type="ECO:0000256" key="5">
    <source>
        <dbReference type="ARBA" id="ARBA00022574"/>
    </source>
</evidence>
<evidence type="ECO:0000256" key="6">
    <source>
        <dbReference type="ARBA" id="ARBA00022701"/>
    </source>
</evidence>
<evidence type="ECO:0000256" key="10">
    <source>
        <dbReference type="ARBA" id="ARBA00023054"/>
    </source>
</evidence>
<keyword evidence="12" id="KW-0206">Cytoskeleton</keyword>
<evidence type="ECO:0000256" key="8">
    <source>
        <dbReference type="ARBA" id="ARBA00022741"/>
    </source>
</evidence>
<dbReference type="InterPro" id="IPR027640">
    <property type="entry name" value="Kinesin-like_fam"/>
</dbReference>
<evidence type="ECO:0000256" key="17">
    <source>
        <dbReference type="SAM" id="MobiDB-lite"/>
    </source>
</evidence>
<dbReference type="GO" id="GO:0007052">
    <property type="term" value="P:mitotic spindle organization"/>
    <property type="evidence" value="ECO:0007669"/>
    <property type="project" value="TreeGrafter"/>
</dbReference>
<dbReference type="Pfam" id="PF00225">
    <property type="entry name" value="Kinesin"/>
    <property type="match status" value="1"/>
</dbReference>
<keyword evidence="11 14" id="KW-0505">Motor protein</keyword>
<sequence length="989" mass="112207">MVNDDDNTSVKVALRIRPQNAREKAQQCRICTSVTPGEPQVTIGSDKSFTFDFVFDQPTAQNTIYEAIAEKLVEGTFDGYNATVLAYGQTGSGKTYTMGTAYDAAGTLPEFDLGIIPRAAQHIFNGIMERKLRAKEQGRVEPIFDISVQFVELYNEDIIDLLSEDRNTQANIKIGENVEKGEIYLKGVHSQTVKSPLDILNVLKNGALNRTTAATNMNQQSSRSHAIFTISMKQQRMAPIDIPTSAENGVSESAPTTPTESELEVLTAKFHFVDLAGSERLKRTGATGDRAKEGISINCGLLALGNVISALGGAQGKVSHVPYRDSKLTRLLQDSLGGNSRTLMIACASPSDVDFVETLNTLNYANRAKNIKNKVVANQDKTSKIVGELRGRIAALEAELNEYKQGKRIIGEDGQETLNDQYHENIFLQSEVNRLRTRVKALQETAEVLRGRNVTLQVELSRLTSAGLIPSGGDENANPMNGDANDHDPIASTIRNYLEEIENLKTQLIEAHATSDELRKQISKMKSQFGVGLISNSSSVFNSPVAAGGGGLVGYSSTTAVIKAAKEEIEREKKKIVEELDDEATTVEDEMNEDEVLDEDETMHDEDEEDSEDEQENDTKERDRICNDLATLQEEISIKEQLVIQLEQSEARLAQVRRDYERKLAELSQRISSTESERDRILADINAKSTNSKATEEKVKVVKEEYERKINTMRKEFSKLQALEREHERMRNQQSRQQNELKKYQHEIQEMKKNKVELMKQLKEENKRVKELERTNAKRLAGMEKESRQKDNRIRMLESRDRQREEFMKRKTEEYNNKLKQQNNGRPANARLRSSNMATQNSVMRNQQNRTVTRNTLNATFNVSQTPNRRGPLRDLINQSKVLTYSPVKAKKRWNAIEKGITRYIVQRQTLDTMTEEMNRQLAERESIRQEIQKLENNFYEVPLPGIEERYVIQEELKSVNEKLRYVEDQIERVQKEFVTVEESGMKLY</sequence>
<evidence type="ECO:0000256" key="3">
    <source>
        <dbReference type="ARBA" id="ARBA00022490"/>
    </source>
</evidence>
<feature type="region of interest" description="Disordered" evidence="17">
    <location>
        <begin position="576"/>
        <end position="622"/>
    </location>
</feature>
<dbReference type="FunFam" id="3.40.850.10:FF:000011">
    <property type="entry name" value="Kinesin family member 21A"/>
    <property type="match status" value="1"/>
</dbReference>
<dbReference type="WBParaSite" id="ACRNAN_scaffold4546.g7134.t1">
    <property type="protein sequence ID" value="ACRNAN_scaffold4546.g7134.t1"/>
    <property type="gene ID" value="ACRNAN_scaffold4546.g7134"/>
</dbReference>
<dbReference type="GO" id="GO:0008017">
    <property type="term" value="F:microtubule binding"/>
    <property type="evidence" value="ECO:0007669"/>
    <property type="project" value="InterPro"/>
</dbReference>
<comment type="similarity">
    <text evidence="14 15">Belongs to the TRAFAC class myosin-kinesin ATPase superfamily. Kinesin family.</text>
</comment>
<dbReference type="GO" id="GO:0005874">
    <property type="term" value="C:microtubule"/>
    <property type="evidence" value="ECO:0007669"/>
    <property type="project" value="UniProtKB-KW"/>
</dbReference>
<proteinExistence type="inferred from homology"/>
<dbReference type="Proteomes" id="UP000887540">
    <property type="component" value="Unplaced"/>
</dbReference>
<name>A0A914DWM7_9BILA</name>
<evidence type="ECO:0000256" key="15">
    <source>
        <dbReference type="RuleBase" id="RU000394"/>
    </source>
</evidence>
<comment type="subcellular location">
    <subcellularLocation>
        <location evidence="2">Cell projection</location>
    </subcellularLocation>
    <subcellularLocation>
        <location evidence="1">Cytoplasm</location>
        <location evidence="1">Cytoskeleton</location>
    </subcellularLocation>
</comment>
<dbReference type="InterPro" id="IPR056532">
    <property type="entry name" value="KIF21A/B_hel_2"/>
</dbReference>
<dbReference type="InterPro" id="IPR001752">
    <property type="entry name" value="Kinesin_motor_dom"/>
</dbReference>
<dbReference type="AlphaFoldDB" id="A0A914DWM7"/>
<feature type="coiled-coil region" evidence="16">
    <location>
        <begin position="629"/>
        <end position="800"/>
    </location>
</feature>
<organism evidence="19 20">
    <name type="scientific">Acrobeloides nanus</name>
    <dbReference type="NCBI Taxonomy" id="290746"/>
    <lineage>
        <taxon>Eukaryota</taxon>
        <taxon>Metazoa</taxon>
        <taxon>Ecdysozoa</taxon>
        <taxon>Nematoda</taxon>
        <taxon>Chromadorea</taxon>
        <taxon>Rhabditida</taxon>
        <taxon>Tylenchina</taxon>
        <taxon>Cephalobomorpha</taxon>
        <taxon>Cephaloboidea</taxon>
        <taxon>Cephalobidae</taxon>
        <taxon>Acrobeloides</taxon>
    </lineage>
</organism>
<dbReference type="PANTHER" id="PTHR47969">
    <property type="entry name" value="CHROMOSOME-ASSOCIATED KINESIN KIF4A-RELATED"/>
    <property type="match status" value="1"/>
</dbReference>
<dbReference type="Gene3D" id="3.40.850.10">
    <property type="entry name" value="Kinesin motor domain"/>
    <property type="match status" value="1"/>
</dbReference>
<protein>
    <recommendedName>
        <fullName evidence="15">Kinesin-like protein</fullName>
    </recommendedName>
</protein>
<dbReference type="InterPro" id="IPR019821">
    <property type="entry name" value="Kinesin_motor_CS"/>
</dbReference>
<dbReference type="GO" id="GO:0005524">
    <property type="term" value="F:ATP binding"/>
    <property type="evidence" value="ECO:0007669"/>
    <property type="project" value="UniProtKB-UniRule"/>
</dbReference>
<dbReference type="GO" id="GO:0051231">
    <property type="term" value="P:spindle elongation"/>
    <property type="evidence" value="ECO:0007669"/>
    <property type="project" value="TreeGrafter"/>
</dbReference>
<keyword evidence="6 15" id="KW-0493">Microtubule</keyword>
<dbReference type="GO" id="GO:0005875">
    <property type="term" value="C:microtubule associated complex"/>
    <property type="evidence" value="ECO:0007669"/>
    <property type="project" value="TreeGrafter"/>
</dbReference>
<dbReference type="SMART" id="SM00129">
    <property type="entry name" value="KISc"/>
    <property type="match status" value="1"/>
</dbReference>
<evidence type="ECO:0000256" key="16">
    <source>
        <dbReference type="SAM" id="Coils"/>
    </source>
</evidence>
<reference evidence="20" key="1">
    <citation type="submission" date="2022-11" db="UniProtKB">
        <authorList>
            <consortium name="WormBaseParasite"/>
        </authorList>
    </citation>
    <scope>IDENTIFICATION</scope>
</reference>
<dbReference type="CDD" id="cd01372">
    <property type="entry name" value="KISc_KIF4"/>
    <property type="match status" value="1"/>
</dbReference>
<evidence type="ECO:0000313" key="19">
    <source>
        <dbReference type="Proteomes" id="UP000887540"/>
    </source>
</evidence>
<feature type="compositionally biased region" description="Acidic residues" evidence="17">
    <location>
        <begin position="579"/>
        <end position="616"/>
    </location>
</feature>
<dbReference type="Pfam" id="PF23203">
    <property type="entry name" value="KIF21A"/>
    <property type="match status" value="1"/>
</dbReference>
<feature type="binding site" evidence="14">
    <location>
        <begin position="88"/>
        <end position="95"/>
    </location>
    <ligand>
        <name>ATP</name>
        <dbReference type="ChEBI" id="CHEBI:30616"/>
    </ligand>
</feature>
<keyword evidence="19" id="KW-1185">Reference proteome</keyword>
<dbReference type="PROSITE" id="PS00411">
    <property type="entry name" value="KINESIN_MOTOR_1"/>
    <property type="match status" value="1"/>
</dbReference>
<dbReference type="GO" id="GO:0003777">
    <property type="term" value="F:microtubule motor activity"/>
    <property type="evidence" value="ECO:0007669"/>
    <property type="project" value="InterPro"/>
</dbReference>
<dbReference type="Pfam" id="PF23204">
    <property type="entry name" value="KIF21A_2nd"/>
    <property type="match status" value="1"/>
</dbReference>
<keyword evidence="10 16" id="KW-0175">Coiled coil</keyword>
<evidence type="ECO:0000256" key="13">
    <source>
        <dbReference type="ARBA" id="ARBA00023273"/>
    </source>
</evidence>
<feature type="coiled-coil region" evidence="16">
    <location>
        <begin position="911"/>
        <end position="977"/>
    </location>
</feature>